<protein>
    <submittedName>
        <fullName evidence="1">Uncharacterized protein</fullName>
    </submittedName>
</protein>
<reference evidence="1" key="1">
    <citation type="journal article" date="2021" name="Proc. Natl. Acad. Sci. U.S.A.">
        <title>A Catalog of Tens of Thousands of Viruses from Human Metagenomes Reveals Hidden Associations with Chronic Diseases.</title>
        <authorList>
            <person name="Tisza M.J."/>
            <person name="Buck C.B."/>
        </authorList>
    </citation>
    <scope>NUCLEOTIDE SEQUENCE</scope>
    <source>
        <strain evidence="1">Ct2D011</strain>
    </source>
</reference>
<accession>A0A8S5V9E5</accession>
<dbReference type="EMBL" id="BK016226">
    <property type="protein sequence ID" value="DAG03310.1"/>
    <property type="molecule type" value="Genomic_DNA"/>
</dbReference>
<name>A0A8S5V9E5_9CAUD</name>
<proteinExistence type="predicted"/>
<organism evidence="1">
    <name type="scientific">Siphoviridae sp. ct2D011</name>
    <dbReference type="NCBI Taxonomy" id="2825314"/>
    <lineage>
        <taxon>Viruses</taxon>
        <taxon>Duplodnaviria</taxon>
        <taxon>Heunggongvirae</taxon>
        <taxon>Uroviricota</taxon>
        <taxon>Caudoviricetes</taxon>
    </lineage>
</organism>
<evidence type="ECO:0000313" key="1">
    <source>
        <dbReference type="EMBL" id="DAG03310.1"/>
    </source>
</evidence>
<sequence>MKNNLTELVEYVELIKKEYQKKEGHIDMYLLFDSLNEEYKLYLLQGHTEVRYKRDIEDNYVIISVYDKDDRIYFKSFSNTSCNMAFEEFKQIVEKYI</sequence>